<dbReference type="FunFam" id="2.130.10.10:FF:000157">
    <property type="entry name" value="WD repeat domain 3"/>
    <property type="match status" value="1"/>
</dbReference>
<organism evidence="9 10">
    <name type="scientific">[Candida] arabinofermentans NRRL YB-2248</name>
    <dbReference type="NCBI Taxonomy" id="983967"/>
    <lineage>
        <taxon>Eukaryota</taxon>
        <taxon>Fungi</taxon>
        <taxon>Dikarya</taxon>
        <taxon>Ascomycota</taxon>
        <taxon>Saccharomycotina</taxon>
        <taxon>Pichiomycetes</taxon>
        <taxon>Pichiales</taxon>
        <taxon>Pichiaceae</taxon>
        <taxon>Ogataea</taxon>
        <taxon>Ogataea/Candida clade</taxon>
    </lineage>
</organism>
<feature type="repeat" description="WD" evidence="6">
    <location>
        <begin position="400"/>
        <end position="440"/>
    </location>
</feature>
<dbReference type="InterPro" id="IPR011044">
    <property type="entry name" value="Quino_amine_DH_bsu"/>
</dbReference>
<dbReference type="Pfam" id="PF25172">
    <property type="entry name" value="Beta-prop_WDR3_2nd"/>
    <property type="match status" value="1"/>
</dbReference>
<dbReference type="AlphaFoldDB" id="A0A1E4SV16"/>
<evidence type="ECO:0000313" key="10">
    <source>
        <dbReference type="Proteomes" id="UP000094801"/>
    </source>
</evidence>
<dbReference type="CDD" id="cd00200">
    <property type="entry name" value="WD40"/>
    <property type="match status" value="1"/>
</dbReference>
<feature type="repeat" description="WD" evidence="6">
    <location>
        <begin position="159"/>
        <end position="209"/>
    </location>
</feature>
<feature type="repeat" description="WD" evidence="6">
    <location>
        <begin position="584"/>
        <end position="625"/>
    </location>
</feature>
<evidence type="ECO:0000313" key="9">
    <source>
        <dbReference type="EMBL" id="ODV83361.1"/>
    </source>
</evidence>
<gene>
    <name evidence="9" type="ORF">CANARDRAFT_203372</name>
</gene>
<dbReference type="Pfam" id="PF25173">
    <property type="entry name" value="Beta-prop_WDR3_1st"/>
    <property type="match status" value="1"/>
</dbReference>
<proteinExistence type="inferred from homology"/>
<dbReference type="GO" id="GO:0032040">
    <property type="term" value="C:small-subunit processome"/>
    <property type="evidence" value="ECO:0007669"/>
    <property type="project" value="TreeGrafter"/>
</dbReference>
<comment type="subcellular location">
    <subcellularLocation>
        <location evidence="1">Nucleus</location>
        <location evidence="1">Nucleolus</location>
    </subcellularLocation>
</comment>
<name>A0A1E4SV16_9ASCO</name>
<feature type="repeat" description="WD" evidence="6">
    <location>
        <begin position="626"/>
        <end position="658"/>
    </location>
</feature>
<evidence type="ECO:0000256" key="2">
    <source>
        <dbReference type="ARBA" id="ARBA00022574"/>
    </source>
</evidence>
<feature type="region of interest" description="Disordered" evidence="7">
    <location>
        <begin position="939"/>
        <end position="960"/>
    </location>
</feature>
<evidence type="ECO:0000256" key="3">
    <source>
        <dbReference type="ARBA" id="ARBA00022737"/>
    </source>
</evidence>
<feature type="repeat" description="WD" evidence="6">
    <location>
        <begin position="75"/>
        <end position="116"/>
    </location>
</feature>
<dbReference type="InterPro" id="IPR007148">
    <property type="entry name" value="SSU_processome_Utp12"/>
</dbReference>
<evidence type="ECO:0000259" key="8">
    <source>
        <dbReference type="Pfam" id="PF04003"/>
    </source>
</evidence>
<dbReference type="SUPFAM" id="SSF50998">
    <property type="entry name" value="Quinoprotein alcohol dehydrogenase-like"/>
    <property type="match status" value="1"/>
</dbReference>
<dbReference type="PANTHER" id="PTHR19853:SF0">
    <property type="entry name" value="WD REPEAT-CONTAINING PROTEIN 3"/>
    <property type="match status" value="1"/>
</dbReference>
<dbReference type="PROSITE" id="PS50082">
    <property type="entry name" value="WD_REPEATS_2"/>
    <property type="match status" value="8"/>
</dbReference>
<comment type="similarity">
    <text evidence="5">Belongs to the WD repeat WDR3/UTP12 family.</text>
</comment>
<dbReference type="PANTHER" id="PTHR19853">
    <property type="entry name" value="WD REPEAT CONTAINING PROTEIN 3 WDR3"/>
    <property type="match status" value="1"/>
</dbReference>
<dbReference type="GO" id="GO:0030515">
    <property type="term" value="F:snoRNA binding"/>
    <property type="evidence" value="ECO:0007669"/>
    <property type="project" value="TreeGrafter"/>
</dbReference>
<feature type="repeat" description="WD" evidence="6">
    <location>
        <begin position="668"/>
        <end position="700"/>
    </location>
</feature>
<dbReference type="SMART" id="SM00320">
    <property type="entry name" value="WD40"/>
    <property type="match status" value="11"/>
</dbReference>
<keyword evidence="4" id="KW-0539">Nucleus</keyword>
<dbReference type="GO" id="GO:0030490">
    <property type="term" value="P:maturation of SSU-rRNA"/>
    <property type="evidence" value="ECO:0007669"/>
    <property type="project" value="TreeGrafter"/>
</dbReference>
<keyword evidence="2 6" id="KW-0853">WD repeat</keyword>
<dbReference type="InterPro" id="IPR019775">
    <property type="entry name" value="WD40_repeat_CS"/>
</dbReference>
<evidence type="ECO:0000256" key="7">
    <source>
        <dbReference type="SAM" id="MobiDB-lite"/>
    </source>
</evidence>
<dbReference type="STRING" id="983967.A0A1E4SV16"/>
<dbReference type="SUPFAM" id="SSF50969">
    <property type="entry name" value="YVTN repeat-like/Quinoprotein amine dehydrogenase"/>
    <property type="match status" value="1"/>
</dbReference>
<feature type="repeat" description="WD" evidence="6">
    <location>
        <begin position="117"/>
        <end position="150"/>
    </location>
</feature>
<dbReference type="InterPro" id="IPR051570">
    <property type="entry name" value="TBC1_cilium_biogenesis"/>
</dbReference>
<evidence type="ECO:0000256" key="5">
    <source>
        <dbReference type="ARBA" id="ARBA00038229"/>
    </source>
</evidence>
<protein>
    <recommendedName>
        <fullName evidence="8">Small-subunit processome Utp12 domain-containing protein</fullName>
    </recommendedName>
</protein>
<dbReference type="InterPro" id="IPR011047">
    <property type="entry name" value="Quinoprotein_ADH-like_sf"/>
</dbReference>
<dbReference type="EMBL" id="KV453865">
    <property type="protein sequence ID" value="ODV83361.1"/>
    <property type="molecule type" value="Genomic_DNA"/>
</dbReference>
<dbReference type="PRINTS" id="PR00320">
    <property type="entry name" value="GPROTEINBRPT"/>
</dbReference>
<dbReference type="PROSITE" id="PS50294">
    <property type="entry name" value="WD_REPEATS_REGION"/>
    <property type="match status" value="6"/>
</dbReference>
<evidence type="ECO:0000256" key="1">
    <source>
        <dbReference type="ARBA" id="ARBA00004604"/>
    </source>
</evidence>
<feature type="repeat" description="WD" evidence="6">
    <location>
        <begin position="484"/>
        <end position="525"/>
    </location>
</feature>
<keyword evidence="10" id="KW-1185">Reference proteome</keyword>
<dbReference type="Pfam" id="PF04003">
    <property type="entry name" value="Utp12"/>
    <property type="match status" value="1"/>
</dbReference>
<reference evidence="10" key="1">
    <citation type="submission" date="2016-04" db="EMBL/GenBank/DDBJ databases">
        <title>Comparative genomics of biotechnologically important yeasts.</title>
        <authorList>
            <consortium name="DOE Joint Genome Institute"/>
            <person name="Riley R."/>
            <person name="Haridas S."/>
            <person name="Wolfe K.H."/>
            <person name="Lopes M.R."/>
            <person name="Hittinger C.T."/>
            <person name="Goker M."/>
            <person name="Salamov A."/>
            <person name="Wisecaver J."/>
            <person name="Long T.M."/>
            <person name="Aerts A.L."/>
            <person name="Barry K."/>
            <person name="Choi C."/>
            <person name="Clum A."/>
            <person name="Coughlan A.Y."/>
            <person name="Deshpande S."/>
            <person name="Douglass A.P."/>
            <person name="Hanson S.J."/>
            <person name="Klenk H.-P."/>
            <person name="Labutti K."/>
            <person name="Lapidus A."/>
            <person name="Lindquist E."/>
            <person name="Lipzen A."/>
            <person name="Meier-Kolthoff J.P."/>
            <person name="Ohm R.A."/>
            <person name="Otillar R.P."/>
            <person name="Pangilinan J."/>
            <person name="Peng Y."/>
            <person name="Rokas A."/>
            <person name="Rosa C.A."/>
            <person name="Scheuner C."/>
            <person name="Sibirny A.A."/>
            <person name="Slot J.C."/>
            <person name="Stielow J.B."/>
            <person name="Sun H."/>
            <person name="Kurtzman C.P."/>
            <person name="Blackwell M."/>
            <person name="Grigoriev I.V."/>
            <person name="Jeffries T.W."/>
        </authorList>
    </citation>
    <scope>NUCLEOTIDE SEQUENCE [LARGE SCALE GENOMIC DNA]</scope>
    <source>
        <strain evidence="10">NRRL YB-2248</strain>
    </source>
</reference>
<feature type="domain" description="Small-subunit processome Utp12" evidence="8">
    <location>
        <begin position="816"/>
        <end position="925"/>
    </location>
</feature>
<dbReference type="FunFam" id="2.130.10.10:FF:000178">
    <property type="entry name" value="WD repeat domain 3"/>
    <property type="match status" value="1"/>
</dbReference>
<dbReference type="GO" id="GO:0034388">
    <property type="term" value="C:Pwp2p-containing subcomplex of 90S preribosome"/>
    <property type="evidence" value="ECO:0007669"/>
    <property type="project" value="TreeGrafter"/>
</dbReference>
<accession>A0A1E4SV16</accession>
<dbReference type="InterPro" id="IPR001680">
    <property type="entry name" value="WD40_rpt"/>
</dbReference>
<dbReference type="InterPro" id="IPR015943">
    <property type="entry name" value="WD40/YVTN_repeat-like_dom_sf"/>
</dbReference>
<dbReference type="Proteomes" id="UP000094801">
    <property type="component" value="Unassembled WGS sequence"/>
</dbReference>
<dbReference type="FunFam" id="2.130.10.10:FF:001139">
    <property type="entry name" value="DIP2p Nucleolar protein"/>
    <property type="match status" value="1"/>
</dbReference>
<evidence type="ECO:0000256" key="4">
    <source>
        <dbReference type="ARBA" id="ARBA00023242"/>
    </source>
</evidence>
<keyword evidence="3" id="KW-0677">Repeat</keyword>
<dbReference type="PROSITE" id="PS00678">
    <property type="entry name" value="WD_REPEATS_1"/>
    <property type="match status" value="4"/>
</dbReference>
<sequence>MVKSYQRYEQAYCMGVIASHSNSIYLPTSGSHSKKSAGQVITAGLEEILIWDIKTGELVKRLRDGVNPGALDSSSQAAPAQVVRLEHEPNSNIVAAGYSDGSIKIWDITSSSVVISFTGHKSAISMLKFDRSGTRLASGSKDTEIIIWDLVGEVGLFKLKGHRDQITGLSYLSEPENTNIDEMEDWLLTTSKDGLIKLWDLKSQQCVETHVAHTGECWSLGLNTSNDLCITSGMENQLKVWSVDLTQEDYKIKERGSYDKQSKSRGLDIAYKVTNQGEFFFVSNADRTVELFRLRTEKEISKATTKRENRLRDKGMTEEEIQASIQESQVQMLIAPFTTIYSDKCKIRSATWAITNNRKLDMVLTLTNNSVAYYHIPIPEQAKKHNTSEKIAEEKYSLDHLGHRQDIRAVDISSDDKLLITGSNNQLKVWNLKTRSCIRTFDKVGHVLTAKFLPGGALVVLGTKEGTLSLVDLASSSIVHSIDDAHDSKAIWSIEITPDGKGILTGSADKTVKFWSIKVEQELVPGTANKYVNNLTLDHTKTLDLNDDVLSVKVSPDTKFLAVSLLDNTVKVFFFDTLKFFLSLYGHKLPVLSIDISFDSKMIITSSADKNIRIWGLDFGDCHKSIFGHQDSIMCLKFIPNSKDFFSCSKDGMVKYWDGIKFENIQKLSAHQSEVWSLAVSSTGEFFVSVSHDHSIRIWEETDDQVFLEEEREKEMDQLYEKELLESLEGDDITKRTDGDGEGEEGDEVARVSKQTMETLKSGEKLMEALDLASKDLEEKDQYQKDMKAFKLRRIATQPVEPSRNPMLQALNVEPEVYVLDILLKIKSTQLEDALIVLPFSYTLKLLKFIRIWTTPENITKNLSHISLICRALFFVIRTNSMELISQKDESIKTEMAELKDQLRVVLKKSFNDVGFNVGGLKFLKTQWSLNHAHEFRDSDTEEASDPNEKSRKRVYTTLA</sequence>
<dbReference type="Gene3D" id="2.130.10.10">
    <property type="entry name" value="YVTN repeat-like/Quinoprotein amine dehydrogenase"/>
    <property type="match status" value="3"/>
</dbReference>
<dbReference type="InterPro" id="IPR020472">
    <property type="entry name" value="WD40_PAC1"/>
</dbReference>
<feature type="compositionally biased region" description="Basic residues" evidence="7">
    <location>
        <begin position="951"/>
        <end position="960"/>
    </location>
</feature>
<dbReference type="OrthoDB" id="407922at2759"/>
<evidence type="ECO:0000256" key="6">
    <source>
        <dbReference type="PROSITE-ProRule" id="PRU00221"/>
    </source>
</evidence>